<evidence type="ECO:0000313" key="4">
    <source>
        <dbReference type="WBParaSite" id="scaffold1073_cov267.g2400"/>
    </source>
</evidence>
<dbReference type="GO" id="GO:0016197">
    <property type="term" value="P:endosomal transport"/>
    <property type="evidence" value="ECO:0007669"/>
    <property type="project" value="TreeGrafter"/>
</dbReference>
<dbReference type="InterPro" id="IPR003226">
    <property type="entry name" value="MYG1_exonuclease"/>
</dbReference>
<comment type="similarity">
    <text evidence="1">Belongs to the BLOC1S2 family.</text>
</comment>
<dbReference type="GO" id="GO:0043015">
    <property type="term" value="F:gamma-tubulin binding"/>
    <property type="evidence" value="ECO:0007669"/>
    <property type="project" value="TreeGrafter"/>
</dbReference>
<keyword evidence="3" id="KW-1185">Reference proteome</keyword>
<dbReference type="GO" id="GO:0000930">
    <property type="term" value="C:gamma-tubulin complex"/>
    <property type="evidence" value="ECO:0007669"/>
    <property type="project" value="TreeGrafter"/>
</dbReference>
<dbReference type="Proteomes" id="UP000887561">
    <property type="component" value="Unplaced"/>
</dbReference>
<dbReference type="WBParaSite" id="scaffold1073_cov267.g2400">
    <property type="protein sequence ID" value="scaffold1073_cov267.g2400"/>
    <property type="gene ID" value="scaffold1073_cov267.g2400"/>
</dbReference>
<evidence type="ECO:0000256" key="1">
    <source>
        <dbReference type="ARBA" id="ARBA00008468"/>
    </source>
</evidence>
<protein>
    <submittedName>
        <fullName evidence="4">Uncharacterized protein</fullName>
    </submittedName>
</protein>
<dbReference type="AlphaFoldDB" id="A0A915LE93"/>
<dbReference type="GO" id="GO:0031083">
    <property type="term" value="C:BLOC-1 complex"/>
    <property type="evidence" value="ECO:0007669"/>
    <property type="project" value="TreeGrafter"/>
</dbReference>
<dbReference type="Pfam" id="PF10046">
    <property type="entry name" value="BLOC1_2"/>
    <property type="match status" value="1"/>
</dbReference>
<evidence type="ECO:0000256" key="2">
    <source>
        <dbReference type="SAM" id="MobiDB-lite"/>
    </source>
</evidence>
<dbReference type="InterPro" id="IPR019269">
    <property type="entry name" value="BLOC1_su2"/>
</dbReference>
<sequence>MPPSIGINPDNFGVSEALALYIIKSIDDYTHYVIKDIKNCSTIAPFDITIGAGEHCDLDKMRFTDTSKCLTLENMCNMERYVQPLSNAGLAYAKFGKRLLLKRFYARYDNGKLSVKKTEANLFRDFRKIYEYFIEVVDAFRWGLELEYPTPEKKELIGCLQQIHQKMLAFRPEPIDKNFTSYAEDFSQQLGVHLEKTLKWYNELYLPAFDTLCNSLRMDQSDGFIFCNFDFSSVCFNDLLVRASSSLRLPRLIIRPIKRYDETRYRIECIKLVKPTLFFPKAWVGKEVYIKQMVGVKEVDYISTAQDFAIARTYDAAVNLASKLISYSQHIDLNLITSQERPNCEKSRYGRPLCSLPSSRENSCENSKSNKNTHKTSKIENHSTLNENVKEIVCNGNKEEKVKVVKGIAENIADKENNNFCKNPTAIKGEDTSSGVDSSSIKDTRLSSHSSSNSTGFESCSSSLSPPSSSTNTNNKQQSFELADDNKSLLSENSQKEQMTNNADLQENNENLDKHIEKIFRPFDNKSGSITILGVPEKNFSLSTVFAAAIVGHAYDNPACHIRLGPGSYDYEDSTHKFTCTQTVTLSTFDLLPKNTENECRLSAAGLAFVLHGRKAITKIIAKGDRDNLRKFLKNNKKEAIPNLYRRAYRRLVRLIDQLALGKEIIPRLKMEINERAISIDCPLSPPACTSTDDGKDDEIKRLAKQCSNKVNEYIQGQIQSSIDDYKLLEQMNDVTAQRYKDMQHIAETVGGRIAQLQQKYEDLKPFLDQINEIDEASKRMDQAVTMLDNYLAVLETKIRKLVT</sequence>
<feature type="compositionally biased region" description="Low complexity" evidence="2">
    <location>
        <begin position="358"/>
        <end position="370"/>
    </location>
</feature>
<evidence type="ECO:0000313" key="3">
    <source>
        <dbReference type="Proteomes" id="UP000887561"/>
    </source>
</evidence>
<feature type="region of interest" description="Disordered" evidence="2">
    <location>
        <begin position="357"/>
        <end position="382"/>
    </location>
</feature>
<dbReference type="PANTHER" id="PTHR46479:SF1">
    <property type="entry name" value="BIOGENESIS OF LYSOSOME-RELATED ORGANELLES COMPLEX 1 SUBUNIT 2"/>
    <property type="match status" value="1"/>
</dbReference>
<dbReference type="PANTHER" id="PTHR46479">
    <property type="entry name" value="BIOGENESIS OF LYSOSOME-RELATED ORGANELLES COMPLEX 1 SUBUNIT 2"/>
    <property type="match status" value="1"/>
</dbReference>
<accession>A0A915LE93</accession>
<reference evidence="4" key="1">
    <citation type="submission" date="2022-11" db="UniProtKB">
        <authorList>
            <consortium name="WormBaseParasite"/>
        </authorList>
    </citation>
    <scope>IDENTIFICATION</scope>
</reference>
<feature type="compositionally biased region" description="Low complexity" evidence="2">
    <location>
        <begin position="447"/>
        <end position="470"/>
    </location>
</feature>
<proteinExistence type="inferred from homology"/>
<feature type="region of interest" description="Disordered" evidence="2">
    <location>
        <begin position="418"/>
        <end position="477"/>
    </location>
</feature>
<dbReference type="Pfam" id="PF03690">
    <property type="entry name" value="MYG1_exonuc"/>
    <property type="match status" value="1"/>
</dbReference>
<organism evidence="3 4">
    <name type="scientific">Meloidogyne javanica</name>
    <name type="common">Root-knot nematode worm</name>
    <dbReference type="NCBI Taxonomy" id="6303"/>
    <lineage>
        <taxon>Eukaryota</taxon>
        <taxon>Metazoa</taxon>
        <taxon>Ecdysozoa</taxon>
        <taxon>Nematoda</taxon>
        <taxon>Chromadorea</taxon>
        <taxon>Rhabditida</taxon>
        <taxon>Tylenchina</taxon>
        <taxon>Tylenchomorpha</taxon>
        <taxon>Tylenchoidea</taxon>
        <taxon>Meloidogynidae</taxon>
        <taxon>Meloidogyninae</taxon>
        <taxon>Meloidogyne</taxon>
        <taxon>Meloidogyne incognita group</taxon>
    </lineage>
</organism>
<dbReference type="GO" id="GO:0099078">
    <property type="term" value="C:BORC complex"/>
    <property type="evidence" value="ECO:0007669"/>
    <property type="project" value="TreeGrafter"/>
</dbReference>
<dbReference type="GO" id="GO:0032418">
    <property type="term" value="P:lysosome localization"/>
    <property type="evidence" value="ECO:0007669"/>
    <property type="project" value="TreeGrafter"/>
</dbReference>
<name>A0A915LE93_MELJA</name>